<evidence type="ECO:0000313" key="2">
    <source>
        <dbReference type="Proteomes" id="UP001141806"/>
    </source>
</evidence>
<reference evidence="1" key="1">
    <citation type="journal article" date="2023" name="Plant J.">
        <title>The genome of the king protea, Protea cynaroides.</title>
        <authorList>
            <person name="Chang J."/>
            <person name="Duong T.A."/>
            <person name="Schoeman C."/>
            <person name="Ma X."/>
            <person name="Roodt D."/>
            <person name="Barker N."/>
            <person name="Li Z."/>
            <person name="Van de Peer Y."/>
            <person name="Mizrachi E."/>
        </authorList>
    </citation>
    <scope>NUCLEOTIDE SEQUENCE</scope>
    <source>
        <tissue evidence="1">Young leaves</tissue>
    </source>
</reference>
<dbReference type="EMBL" id="JAMYWD010000001">
    <property type="protein sequence ID" value="KAJ4982028.1"/>
    <property type="molecule type" value="Genomic_DNA"/>
</dbReference>
<accession>A0A9Q0L3U0</accession>
<dbReference type="Proteomes" id="UP001141806">
    <property type="component" value="Unassembled WGS sequence"/>
</dbReference>
<name>A0A9Q0L3U0_9MAGN</name>
<keyword evidence="2" id="KW-1185">Reference proteome</keyword>
<proteinExistence type="predicted"/>
<sequence length="246" mass="26239">MATGGGKAYARGSGGAARVQIGSSLDGVHTGSYRFIAGTWSNVGRIGMSGHHGSGYGFQSVAMSVHQPISDGKETVDSYERNLVDLGKFLVFPTGGLGDALNGNQTENNIMENRDAYGRSFGHKPENCPAVRYETTKQNNQPTSVNEGVRANEGFHTEVLNKLVDRWANAVDEPSEANLDMVLVSNEEMAQNTETPVRTVLSFLGGSTMLGGLGQIEVYFDDVATVDAVLIEGGGEFNNFGKCPPR</sequence>
<gene>
    <name evidence="1" type="ORF">NE237_032865</name>
</gene>
<organism evidence="1 2">
    <name type="scientific">Protea cynaroides</name>
    <dbReference type="NCBI Taxonomy" id="273540"/>
    <lineage>
        <taxon>Eukaryota</taxon>
        <taxon>Viridiplantae</taxon>
        <taxon>Streptophyta</taxon>
        <taxon>Embryophyta</taxon>
        <taxon>Tracheophyta</taxon>
        <taxon>Spermatophyta</taxon>
        <taxon>Magnoliopsida</taxon>
        <taxon>Proteales</taxon>
        <taxon>Proteaceae</taxon>
        <taxon>Protea</taxon>
    </lineage>
</organism>
<protein>
    <submittedName>
        <fullName evidence="1">Uncharacterized protein</fullName>
    </submittedName>
</protein>
<comment type="caution">
    <text evidence="1">The sequence shown here is derived from an EMBL/GenBank/DDBJ whole genome shotgun (WGS) entry which is preliminary data.</text>
</comment>
<dbReference type="AlphaFoldDB" id="A0A9Q0L3U0"/>
<evidence type="ECO:0000313" key="1">
    <source>
        <dbReference type="EMBL" id="KAJ4982028.1"/>
    </source>
</evidence>